<evidence type="ECO:0000313" key="1">
    <source>
        <dbReference type="Proteomes" id="UP000887580"/>
    </source>
</evidence>
<protein>
    <submittedName>
        <fullName evidence="2">Uncharacterized protein</fullName>
    </submittedName>
</protein>
<evidence type="ECO:0000313" key="2">
    <source>
        <dbReference type="WBParaSite" id="PS1159_v2.g3193.t1"/>
    </source>
</evidence>
<reference evidence="2" key="1">
    <citation type="submission" date="2022-11" db="UniProtKB">
        <authorList>
            <consortium name="WormBaseParasite"/>
        </authorList>
    </citation>
    <scope>IDENTIFICATION</scope>
</reference>
<organism evidence="1 2">
    <name type="scientific">Panagrolaimus sp. PS1159</name>
    <dbReference type="NCBI Taxonomy" id="55785"/>
    <lineage>
        <taxon>Eukaryota</taxon>
        <taxon>Metazoa</taxon>
        <taxon>Ecdysozoa</taxon>
        <taxon>Nematoda</taxon>
        <taxon>Chromadorea</taxon>
        <taxon>Rhabditida</taxon>
        <taxon>Tylenchina</taxon>
        <taxon>Panagrolaimomorpha</taxon>
        <taxon>Panagrolaimoidea</taxon>
        <taxon>Panagrolaimidae</taxon>
        <taxon>Panagrolaimus</taxon>
    </lineage>
</organism>
<dbReference type="Proteomes" id="UP000887580">
    <property type="component" value="Unplaced"/>
</dbReference>
<dbReference type="WBParaSite" id="PS1159_v2.g3193.t1">
    <property type="protein sequence ID" value="PS1159_v2.g3193.t1"/>
    <property type="gene ID" value="PS1159_v2.g3193"/>
</dbReference>
<proteinExistence type="predicted"/>
<name>A0AC35G9W5_9BILA</name>
<accession>A0AC35G9W5</accession>
<sequence>MVLYVVSLPDIPEICFYDDVKNIYEKLPFDLTLLPWEIDKTLENGFAYEFLQCIQNFYKLNEVFGKMIEIKDSGLLGSFEIDYSVPFDYEIEVNYRKRNTVLKVIEGDLITKKITFDKEGNWLININVDSNGIYTITTKEKWSLKNMFLPILTFSTKKSQTSNVFNLFPKLEEYDSSINAVGIDI</sequence>